<dbReference type="Gene3D" id="3.30.70.100">
    <property type="match status" value="1"/>
</dbReference>
<keyword evidence="3" id="KW-1185">Reference proteome</keyword>
<dbReference type="RefSeq" id="XP_056575837.1">
    <property type="nucleotide sequence ID" value="XM_056727265.1"/>
</dbReference>
<comment type="caution">
    <text evidence="2">The sequence shown here is derived from an EMBL/GenBank/DDBJ whole genome shotgun (WGS) entry which is preliminary data.</text>
</comment>
<sequence>MSSEVINQVAILTAKPEKLDELIAELANITRKVQEDEPETTVYYAFSIADTNEVIVVERYANQDALERHRVAPYFQELIKKAPTLLAKPLALKSGRHLLQDSAQVIRL</sequence>
<proteinExistence type="predicted"/>
<name>A0A9W9RHS7_9EURO</name>
<dbReference type="Pfam" id="PF03992">
    <property type="entry name" value="ABM"/>
    <property type="match status" value="1"/>
</dbReference>
<protein>
    <recommendedName>
        <fullName evidence="1">ABM domain-containing protein</fullName>
    </recommendedName>
</protein>
<evidence type="ECO:0000313" key="2">
    <source>
        <dbReference type="EMBL" id="KAJ5360351.1"/>
    </source>
</evidence>
<organism evidence="2 3">
    <name type="scientific">Penicillium concentricum</name>
    <dbReference type="NCBI Taxonomy" id="293559"/>
    <lineage>
        <taxon>Eukaryota</taxon>
        <taxon>Fungi</taxon>
        <taxon>Dikarya</taxon>
        <taxon>Ascomycota</taxon>
        <taxon>Pezizomycotina</taxon>
        <taxon>Eurotiomycetes</taxon>
        <taxon>Eurotiomycetidae</taxon>
        <taxon>Eurotiales</taxon>
        <taxon>Aspergillaceae</taxon>
        <taxon>Penicillium</taxon>
    </lineage>
</organism>
<dbReference type="PANTHER" id="PTHR40624:SF1">
    <property type="entry name" value="BIOSYNTHESIS MONOOXYGENASE, PUTATIVE (AFU_ORTHOLOGUE AFUA_1G12025)-RELATED"/>
    <property type="match status" value="1"/>
</dbReference>
<dbReference type="PANTHER" id="PTHR40624">
    <property type="entry name" value="BIOSYNTHESIS MONOOXYGENASE, PUTATIVE (AFU_ORTHOLOGUE AFUA_1G12025)-RELATED"/>
    <property type="match status" value="1"/>
</dbReference>
<gene>
    <name evidence="2" type="ORF">N7517_009542</name>
</gene>
<evidence type="ECO:0000313" key="3">
    <source>
        <dbReference type="Proteomes" id="UP001147752"/>
    </source>
</evidence>
<dbReference type="OrthoDB" id="10011777at2759"/>
<dbReference type="Proteomes" id="UP001147752">
    <property type="component" value="Unassembled WGS sequence"/>
</dbReference>
<dbReference type="InterPro" id="IPR007138">
    <property type="entry name" value="ABM_dom"/>
</dbReference>
<accession>A0A9W9RHS7</accession>
<dbReference type="InterPro" id="IPR011008">
    <property type="entry name" value="Dimeric_a/b-barrel"/>
</dbReference>
<dbReference type="AlphaFoldDB" id="A0A9W9RHS7"/>
<dbReference type="GeneID" id="81466448"/>
<reference evidence="2" key="1">
    <citation type="submission" date="2022-12" db="EMBL/GenBank/DDBJ databases">
        <authorList>
            <person name="Petersen C."/>
        </authorList>
    </citation>
    <scope>NUCLEOTIDE SEQUENCE</scope>
    <source>
        <strain evidence="2">IBT 3081</strain>
    </source>
</reference>
<feature type="domain" description="ABM" evidence="1">
    <location>
        <begin position="6"/>
        <end position="94"/>
    </location>
</feature>
<dbReference type="EMBL" id="JAPZBT010000004">
    <property type="protein sequence ID" value="KAJ5360351.1"/>
    <property type="molecule type" value="Genomic_DNA"/>
</dbReference>
<dbReference type="SUPFAM" id="SSF54909">
    <property type="entry name" value="Dimeric alpha+beta barrel"/>
    <property type="match status" value="1"/>
</dbReference>
<reference evidence="2" key="2">
    <citation type="journal article" date="2023" name="IMA Fungus">
        <title>Comparative genomic study of the Penicillium genus elucidates a diverse pangenome and 15 lateral gene transfer events.</title>
        <authorList>
            <person name="Petersen C."/>
            <person name="Sorensen T."/>
            <person name="Nielsen M.R."/>
            <person name="Sondergaard T.E."/>
            <person name="Sorensen J.L."/>
            <person name="Fitzpatrick D.A."/>
            <person name="Frisvad J.C."/>
            <person name="Nielsen K.L."/>
        </authorList>
    </citation>
    <scope>NUCLEOTIDE SEQUENCE</scope>
    <source>
        <strain evidence="2">IBT 3081</strain>
    </source>
</reference>
<evidence type="ECO:0000259" key="1">
    <source>
        <dbReference type="PROSITE" id="PS51725"/>
    </source>
</evidence>
<dbReference type="PROSITE" id="PS51725">
    <property type="entry name" value="ABM"/>
    <property type="match status" value="1"/>
</dbReference>